<feature type="binding site" evidence="6">
    <location>
        <begin position="16"/>
        <end position="23"/>
    </location>
    <ligand>
        <name>ATP</name>
        <dbReference type="ChEBI" id="CHEBI:30616"/>
    </ligand>
</feature>
<comment type="subunit">
    <text evidence="6">Homodimer.</text>
</comment>
<evidence type="ECO:0000256" key="4">
    <source>
        <dbReference type="ARBA" id="ARBA00023004"/>
    </source>
</evidence>
<evidence type="ECO:0000313" key="8">
    <source>
        <dbReference type="Proteomes" id="UP001461341"/>
    </source>
</evidence>
<dbReference type="PANTHER" id="PTHR42961">
    <property type="entry name" value="IRON-SULFUR PROTEIN NUBPL"/>
    <property type="match status" value="1"/>
</dbReference>
<evidence type="ECO:0000256" key="5">
    <source>
        <dbReference type="ARBA" id="ARBA00023014"/>
    </source>
</evidence>
<evidence type="ECO:0000256" key="1">
    <source>
        <dbReference type="ARBA" id="ARBA00022723"/>
    </source>
</evidence>
<evidence type="ECO:0000256" key="3">
    <source>
        <dbReference type="ARBA" id="ARBA00022840"/>
    </source>
</evidence>
<dbReference type="InterPro" id="IPR044304">
    <property type="entry name" value="NUBPL-like"/>
</dbReference>
<dbReference type="GO" id="GO:0005524">
    <property type="term" value="F:ATP binding"/>
    <property type="evidence" value="ECO:0007669"/>
    <property type="project" value="UniProtKB-KW"/>
</dbReference>
<keyword evidence="6" id="KW-0378">Hydrolase</keyword>
<dbReference type="InterPro" id="IPR019591">
    <property type="entry name" value="Mrp/NBP35_ATP-bd"/>
</dbReference>
<dbReference type="EMBL" id="CP121689">
    <property type="protein sequence ID" value="WZL75836.1"/>
    <property type="molecule type" value="Genomic_DNA"/>
</dbReference>
<evidence type="ECO:0000256" key="2">
    <source>
        <dbReference type="ARBA" id="ARBA00022741"/>
    </source>
</evidence>
<dbReference type="SUPFAM" id="SSF52540">
    <property type="entry name" value="P-loop containing nucleoside triphosphate hydrolases"/>
    <property type="match status" value="1"/>
</dbReference>
<gene>
    <name evidence="7" type="ORF">QBE54_09645</name>
</gene>
<comment type="function">
    <text evidence="6">Binds and transfers iron-sulfur (Fe-S) clusters to target apoproteins. Can hydrolyze ATP.</text>
</comment>
<keyword evidence="4 6" id="KW-0408">Iron</keyword>
<dbReference type="RefSeq" id="WP_369017985.1">
    <property type="nucleotide sequence ID" value="NZ_CP121689.1"/>
</dbReference>
<dbReference type="HAMAP" id="MF_02040">
    <property type="entry name" value="Mrp_NBP35"/>
    <property type="match status" value="1"/>
</dbReference>
<keyword evidence="2 6" id="KW-0547">Nucleotide-binding</keyword>
<keyword evidence="3 6" id="KW-0067">ATP-binding</keyword>
<dbReference type="Gene3D" id="3.40.50.300">
    <property type="entry name" value="P-loop containing nucleotide triphosphate hydrolases"/>
    <property type="match status" value="1"/>
</dbReference>
<keyword evidence="8" id="KW-1185">Reference proteome</keyword>
<dbReference type="InterPro" id="IPR033756">
    <property type="entry name" value="YlxH/NBP35"/>
</dbReference>
<sequence>MSRYSKIGKVIAVMSGKGGVGKSSVTALLACELARRGKKVGVLDADLTGPSIPTMFGVLGKRPETINPGILPVRTEKLGIEVISVNLMLEKPEQPVIWRGPLLSKAIQEFWEEVAWDDPDVLLLDLPPGTGDIPLTVLQAIPLDGVIIVSSPQDLAFLVVKKAVNMVYQLKKPILGLVENMSYVVCPNCGTTIRPFGREKGKEIAASLFIPFLGGLPLDAELSRHCDEGTIEEYENEGVSAIADKIAL</sequence>
<name>A0ABZ2YC39_9BACT</name>
<dbReference type="PANTHER" id="PTHR42961:SF2">
    <property type="entry name" value="IRON-SULFUR PROTEIN NUBPL"/>
    <property type="match status" value="1"/>
</dbReference>
<keyword evidence="1 6" id="KW-0479">Metal-binding</keyword>
<reference evidence="7 8" key="1">
    <citation type="submission" date="2023-03" db="EMBL/GenBank/DDBJ databases">
        <title>Novel Species.</title>
        <authorList>
            <person name="Ma S."/>
        </authorList>
    </citation>
    <scope>NUCLEOTIDE SEQUENCE [LARGE SCALE GENOMIC DNA]</scope>
    <source>
        <strain evidence="7 8">B11</strain>
    </source>
</reference>
<evidence type="ECO:0000256" key="6">
    <source>
        <dbReference type="HAMAP-Rule" id="MF_02040"/>
    </source>
</evidence>
<dbReference type="CDD" id="cd02037">
    <property type="entry name" value="Mrp_NBP35"/>
    <property type="match status" value="1"/>
</dbReference>
<protein>
    <recommendedName>
        <fullName evidence="6">Iron-sulfur cluster carrier protein</fullName>
    </recommendedName>
</protein>
<dbReference type="InterPro" id="IPR027417">
    <property type="entry name" value="P-loop_NTPase"/>
</dbReference>
<dbReference type="Proteomes" id="UP001461341">
    <property type="component" value="Chromosome"/>
</dbReference>
<accession>A0ABZ2YC39</accession>
<comment type="similarity">
    <text evidence="6">Belongs to the Mrp/NBP35 ATP-binding proteins family.</text>
</comment>
<evidence type="ECO:0000313" key="7">
    <source>
        <dbReference type="EMBL" id="WZL75836.1"/>
    </source>
</evidence>
<proteinExistence type="inferred from homology"/>
<dbReference type="Pfam" id="PF10609">
    <property type="entry name" value="ParA"/>
    <property type="match status" value="1"/>
</dbReference>
<organism evidence="7 8">
    <name type="scientific">Thermatribacter velox</name>
    <dbReference type="NCBI Taxonomy" id="3039681"/>
    <lineage>
        <taxon>Bacteria</taxon>
        <taxon>Pseudomonadati</taxon>
        <taxon>Atribacterota</taxon>
        <taxon>Atribacteria</taxon>
        <taxon>Atribacterales</taxon>
        <taxon>Thermatribacteraceae</taxon>
        <taxon>Thermatribacter</taxon>
    </lineage>
</organism>
<keyword evidence="5 6" id="KW-0411">Iron-sulfur</keyword>